<evidence type="ECO:0000256" key="3">
    <source>
        <dbReference type="ARBA" id="ARBA00023163"/>
    </source>
</evidence>
<proteinExistence type="predicted"/>
<keyword evidence="1" id="KW-0805">Transcription regulation</keyword>
<sequence>MRAVAPRLETLSAREREVMAFVVAGHTSKEIARRLGISPLTVRKHRENLMRKLEVATTARLVALVGPRAGACG</sequence>
<dbReference type="GO" id="GO:0003677">
    <property type="term" value="F:DNA binding"/>
    <property type="evidence" value="ECO:0007669"/>
    <property type="project" value="UniProtKB-KW"/>
</dbReference>
<dbReference type="PRINTS" id="PR00038">
    <property type="entry name" value="HTHLUXR"/>
</dbReference>
<dbReference type="PANTHER" id="PTHR44688:SF16">
    <property type="entry name" value="DNA-BINDING TRANSCRIPTIONAL ACTIVATOR DEVR_DOSR"/>
    <property type="match status" value="1"/>
</dbReference>
<dbReference type="Gene3D" id="1.10.10.10">
    <property type="entry name" value="Winged helix-like DNA-binding domain superfamily/Winged helix DNA-binding domain"/>
    <property type="match status" value="1"/>
</dbReference>
<dbReference type="Pfam" id="PF00196">
    <property type="entry name" value="GerE"/>
    <property type="match status" value="1"/>
</dbReference>
<dbReference type="InterPro" id="IPR036388">
    <property type="entry name" value="WH-like_DNA-bd_sf"/>
</dbReference>
<reference evidence="5 6" key="1">
    <citation type="submission" date="2019-03" db="EMBL/GenBank/DDBJ databases">
        <title>Genomic Encyclopedia of Type Strains, Phase IV (KMG-IV): sequencing the most valuable type-strain genomes for metagenomic binning, comparative biology and taxonomic classification.</title>
        <authorList>
            <person name="Goeker M."/>
        </authorList>
    </citation>
    <scope>NUCLEOTIDE SEQUENCE [LARGE SCALE GENOMIC DNA]</scope>
    <source>
        <strain evidence="5 6">DSM 1709</strain>
    </source>
</reference>
<dbReference type="SMART" id="SM00421">
    <property type="entry name" value="HTH_LUXR"/>
    <property type="match status" value="1"/>
</dbReference>
<dbReference type="EMBL" id="SLXD01000001">
    <property type="protein sequence ID" value="TCP05309.1"/>
    <property type="molecule type" value="Genomic_DNA"/>
</dbReference>
<protein>
    <submittedName>
        <fullName evidence="5">Regulatory LuxR family protein</fullName>
    </submittedName>
</protein>
<name>A0A4R2MD41_RUBGE</name>
<dbReference type="InterPro" id="IPR016032">
    <property type="entry name" value="Sig_transdc_resp-reg_C-effctor"/>
</dbReference>
<dbReference type="InterPro" id="IPR000792">
    <property type="entry name" value="Tscrpt_reg_LuxR_C"/>
</dbReference>
<evidence type="ECO:0000313" key="6">
    <source>
        <dbReference type="Proteomes" id="UP000295106"/>
    </source>
</evidence>
<evidence type="ECO:0000259" key="4">
    <source>
        <dbReference type="PROSITE" id="PS50043"/>
    </source>
</evidence>
<dbReference type="PANTHER" id="PTHR44688">
    <property type="entry name" value="DNA-BINDING TRANSCRIPTIONAL ACTIVATOR DEVR_DOSR"/>
    <property type="match status" value="1"/>
</dbReference>
<dbReference type="PROSITE" id="PS00622">
    <property type="entry name" value="HTH_LUXR_1"/>
    <property type="match status" value="1"/>
</dbReference>
<comment type="caution">
    <text evidence="5">The sequence shown here is derived from an EMBL/GenBank/DDBJ whole genome shotgun (WGS) entry which is preliminary data.</text>
</comment>
<evidence type="ECO:0000256" key="2">
    <source>
        <dbReference type="ARBA" id="ARBA00023125"/>
    </source>
</evidence>
<dbReference type="PROSITE" id="PS50043">
    <property type="entry name" value="HTH_LUXR_2"/>
    <property type="match status" value="1"/>
</dbReference>
<dbReference type="GO" id="GO:0006355">
    <property type="term" value="P:regulation of DNA-templated transcription"/>
    <property type="evidence" value="ECO:0007669"/>
    <property type="project" value="InterPro"/>
</dbReference>
<keyword evidence="3" id="KW-0804">Transcription</keyword>
<dbReference type="SUPFAM" id="SSF46894">
    <property type="entry name" value="C-terminal effector domain of the bipartite response regulators"/>
    <property type="match status" value="1"/>
</dbReference>
<evidence type="ECO:0000313" key="5">
    <source>
        <dbReference type="EMBL" id="TCP05309.1"/>
    </source>
</evidence>
<keyword evidence="2" id="KW-0238">DNA-binding</keyword>
<organism evidence="5 6">
    <name type="scientific">Rubrivivax gelatinosus</name>
    <name type="common">Rhodocyclus gelatinosus</name>
    <name type="synonym">Rhodopseudomonas gelatinosa</name>
    <dbReference type="NCBI Taxonomy" id="28068"/>
    <lineage>
        <taxon>Bacteria</taxon>
        <taxon>Pseudomonadati</taxon>
        <taxon>Pseudomonadota</taxon>
        <taxon>Betaproteobacteria</taxon>
        <taxon>Burkholderiales</taxon>
        <taxon>Sphaerotilaceae</taxon>
        <taxon>Rubrivivax</taxon>
    </lineage>
</organism>
<dbReference type="AlphaFoldDB" id="A0A4R2MD41"/>
<feature type="domain" description="HTH luxR-type" evidence="4">
    <location>
        <begin position="4"/>
        <end position="69"/>
    </location>
</feature>
<gene>
    <name evidence="5" type="ORF">EV684_101181</name>
</gene>
<dbReference type="CDD" id="cd06170">
    <property type="entry name" value="LuxR_C_like"/>
    <property type="match status" value="1"/>
</dbReference>
<evidence type="ECO:0000256" key="1">
    <source>
        <dbReference type="ARBA" id="ARBA00023015"/>
    </source>
</evidence>
<dbReference type="Proteomes" id="UP000295106">
    <property type="component" value="Unassembled WGS sequence"/>
</dbReference>
<accession>A0A4R2MD41</accession>